<proteinExistence type="predicted"/>
<keyword evidence="1" id="KW-0489">Methyltransferase</keyword>
<dbReference type="RefSeq" id="WP_304386135.1">
    <property type="nucleotide sequence ID" value="NZ_JAUPBL010000134.1"/>
</dbReference>
<dbReference type="Pfam" id="PF13578">
    <property type="entry name" value="Methyltransf_24"/>
    <property type="match status" value="1"/>
</dbReference>
<organism evidence="1 2">
    <name type="scientific">Brachyspira innocens</name>
    <dbReference type="NCBI Taxonomy" id="13264"/>
    <lineage>
        <taxon>Bacteria</taxon>
        <taxon>Pseudomonadati</taxon>
        <taxon>Spirochaetota</taxon>
        <taxon>Spirochaetia</taxon>
        <taxon>Brachyspirales</taxon>
        <taxon>Brachyspiraceae</taxon>
        <taxon>Brachyspira</taxon>
    </lineage>
</organism>
<evidence type="ECO:0000313" key="2">
    <source>
        <dbReference type="Proteomes" id="UP001175147"/>
    </source>
</evidence>
<reference evidence="1" key="1">
    <citation type="submission" date="2023-07" db="EMBL/GenBank/DDBJ databases">
        <title>Mucosal microbiota of week-old chicken and adult hens.</title>
        <authorList>
            <person name="Volf J."/>
            <person name="Karasova D."/>
            <person name="Crhanova M."/>
            <person name="Faldynova M."/>
            <person name="Prikrylova H."/>
            <person name="Zeman M."/>
            <person name="Babak V."/>
            <person name="Rajova J."/>
            <person name="Rychlik I."/>
        </authorList>
    </citation>
    <scope>NUCLEOTIDE SEQUENCE</scope>
    <source>
        <strain evidence="1">ET902</strain>
    </source>
</reference>
<dbReference type="EMBL" id="JAUPBM010000077">
    <property type="protein sequence ID" value="MDO7020525.1"/>
    <property type="molecule type" value="Genomic_DNA"/>
</dbReference>
<dbReference type="SUPFAM" id="SSF53335">
    <property type="entry name" value="S-adenosyl-L-methionine-dependent methyltransferases"/>
    <property type="match status" value="1"/>
</dbReference>
<evidence type="ECO:0000313" key="1">
    <source>
        <dbReference type="EMBL" id="MDO7020525.1"/>
    </source>
</evidence>
<dbReference type="Gene3D" id="3.40.50.150">
    <property type="entry name" value="Vaccinia Virus protein VP39"/>
    <property type="match status" value="1"/>
</dbReference>
<comment type="caution">
    <text evidence="1">The sequence shown here is derived from an EMBL/GenBank/DDBJ whole genome shotgun (WGS) entry which is preliminary data.</text>
</comment>
<sequence length="300" mass="35835">MNQKIVDDIVWWIPFKKLRNLLRECLYNITGYSRIIPIGHYESPYPSEDELLKGFDKIYDGTSFMYNMYAINMNDEIQLEFYKNISQFFINFDFSRDKDNINRYYYKNGWYEYGCAIYLYSVINYIKPKNIIEIGSGFSTALMLDINNKIFNNSINLLSIEPRPDRLKSLLLETDNIKLIEKNQEDVPLDIFKSLKENDILFIDSSHVCKPFGDINRQFFEILPNLNKGVIVHIHDIPYPDYPKNWIYEERRAYTEAYMLRAFLQYNDTFEILCFPNYLKTKYSDIVKYNGGAIYLRKVK</sequence>
<name>A0ABT8Z038_9SPIR</name>
<accession>A0ABT8Z038</accession>
<dbReference type="GO" id="GO:0008168">
    <property type="term" value="F:methyltransferase activity"/>
    <property type="evidence" value="ECO:0007669"/>
    <property type="project" value="UniProtKB-KW"/>
</dbReference>
<gene>
    <name evidence="1" type="ORF">Q5M86_07040</name>
</gene>
<dbReference type="GO" id="GO:0032259">
    <property type="term" value="P:methylation"/>
    <property type="evidence" value="ECO:0007669"/>
    <property type="project" value="UniProtKB-KW"/>
</dbReference>
<dbReference type="InterPro" id="IPR029063">
    <property type="entry name" value="SAM-dependent_MTases_sf"/>
</dbReference>
<dbReference type="EC" id="2.1.1.-" evidence="1"/>
<keyword evidence="1" id="KW-0808">Transferase</keyword>
<keyword evidence="2" id="KW-1185">Reference proteome</keyword>
<dbReference type="Proteomes" id="UP001175147">
    <property type="component" value="Unassembled WGS sequence"/>
</dbReference>
<protein>
    <submittedName>
        <fullName evidence="1">Class I SAM-dependent methyltransferase</fullName>
        <ecNumber evidence="1">2.1.1.-</ecNumber>
    </submittedName>
</protein>